<sequence length="96" mass="10665">MTEHHPDWNERLVRMANDIARNFTAIGHERAALATADHINSFWDRRMKEKLLQTCGTEDCGLSPAARAAFQILRDQGAPPHQTRATEEIPGASDAG</sequence>
<accession>A0ABV8AD22</accession>
<reference evidence="3" key="1">
    <citation type="journal article" date="2019" name="Int. J. Syst. Evol. Microbiol.">
        <title>The Global Catalogue of Microorganisms (GCM) 10K type strain sequencing project: providing services to taxonomists for standard genome sequencing and annotation.</title>
        <authorList>
            <consortium name="The Broad Institute Genomics Platform"/>
            <consortium name="The Broad Institute Genome Sequencing Center for Infectious Disease"/>
            <person name="Wu L."/>
            <person name="Ma J."/>
        </authorList>
    </citation>
    <scope>NUCLEOTIDE SEQUENCE [LARGE SCALE GENOMIC DNA]</scope>
    <source>
        <strain evidence="3">CCTCC AB 2013263</strain>
    </source>
</reference>
<evidence type="ECO:0000313" key="2">
    <source>
        <dbReference type="EMBL" id="MFC3862090.1"/>
    </source>
</evidence>
<proteinExistence type="predicted"/>
<dbReference type="InterPro" id="IPR021074">
    <property type="entry name" value="Formate_DH_dsu"/>
</dbReference>
<gene>
    <name evidence="2" type="ORF">ACFOPQ_15075</name>
</gene>
<protein>
    <submittedName>
        <fullName evidence="2">Formate dehydrogenase subunit delta</fullName>
    </submittedName>
</protein>
<dbReference type="Proteomes" id="UP001595748">
    <property type="component" value="Unassembled WGS sequence"/>
</dbReference>
<dbReference type="EMBL" id="JBHRZF010000171">
    <property type="protein sequence ID" value="MFC3862090.1"/>
    <property type="molecule type" value="Genomic_DNA"/>
</dbReference>
<feature type="region of interest" description="Disordered" evidence="1">
    <location>
        <begin position="75"/>
        <end position="96"/>
    </location>
</feature>
<evidence type="ECO:0000313" key="3">
    <source>
        <dbReference type="Proteomes" id="UP001595748"/>
    </source>
</evidence>
<evidence type="ECO:0000256" key="1">
    <source>
        <dbReference type="SAM" id="MobiDB-lite"/>
    </source>
</evidence>
<name>A0ABV8AD22_9DEIO</name>
<keyword evidence="3" id="KW-1185">Reference proteome</keyword>
<dbReference type="RefSeq" id="WP_380079631.1">
    <property type="nucleotide sequence ID" value="NZ_JBHRZF010000171.1"/>
</dbReference>
<organism evidence="2 3">
    <name type="scientific">Deinococcus antarcticus</name>
    <dbReference type="NCBI Taxonomy" id="1298767"/>
    <lineage>
        <taxon>Bacteria</taxon>
        <taxon>Thermotogati</taxon>
        <taxon>Deinococcota</taxon>
        <taxon>Deinococci</taxon>
        <taxon>Deinococcales</taxon>
        <taxon>Deinococcaceae</taxon>
        <taxon>Deinococcus</taxon>
    </lineage>
</organism>
<comment type="caution">
    <text evidence="2">The sequence shown here is derived from an EMBL/GenBank/DDBJ whole genome shotgun (WGS) entry which is preliminary data.</text>
</comment>
<dbReference type="Pfam" id="PF11390">
    <property type="entry name" value="FdsD"/>
    <property type="match status" value="1"/>
</dbReference>